<comment type="caution">
    <text evidence="1">The sequence shown here is derived from an EMBL/GenBank/DDBJ whole genome shotgun (WGS) entry which is preliminary data.</text>
</comment>
<protein>
    <submittedName>
        <fullName evidence="1">Uncharacterized protein</fullName>
    </submittedName>
</protein>
<sequence length="57" mass="6786">MLWFMSDVSAWYDTTEKTQIGTPSLGDCFVLEMYEDSHIDRFRRLLRVDAGCDMIYR</sequence>
<dbReference type="AlphaFoldDB" id="A0AA88DJB6"/>
<gene>
    <name evidence="1" type="ORF">TIFTF001_018990</name>
</gene>
<evidence type="ECO:0000313" key="1">
    <source>
        <dbReference type="EMBL" id="GMN49809.1"/>
    </source>
</evidence>
<keyword evidence="2" id="KW-1185">Reference proteome</keyword>
<dbReference type="EMBL" id="BTGU01000032">
    <property type="protein sequence ID" value="GMN49809.1"/>
    <property type="molecule type" value="Genomic_DNA"/>
</dbReference>
<reference evidence="1" key="1">
    <citation type="submission" date="2023-07" db="EMBL/GenBank/DDBJ databases">
        <title>draft genome sequence of fig (Ficus carica).</title>
        <authorList>
            <person name="Takahashi T."/>
            <person name="Nishimura K."/>
        </authorList>
    </citation>
    <scope>NUCLEOTIDE SEQUENCE</scope>
</reference>
<organism evidence="1 2">
    <name type="scientific">Ficus carica</name>
    <name type="common">Common fig</name>
    <dbReference type="NCBI Taxonomy" id="3494"/>
    <lineage>
        <taxon>Eukaryota</taxon>
        <taxon>Viridiplantae</taxon>
        <taxon>Streptophyta</taxon>
        <taxon>Embryophyta</taxon>
        <taxon>Tracheophyta</taxon>
        <taxon>Spermatophyta</taxon>
        <taxon>Magnoliopsida</taxon>
        <taxon>eudicotyledons</taxon>
        <taxon>Gunneridae</taxon>
        <taxon>Pentapetalae</taxon>
        <taxon>rosids</taxon>
        <taxon>fabids</taxon>
        <taxon>Rosales</taxon>
        <taxon>Moraceae</taxon>
        <taxon>Ficeae</taxon>
        <taxon>Ficus</taxon>
    </lineage>
</organism>
<evidence type="ECO:0000313" key="2">
    <source>
        <dbReference type="Proteomes" id="UP001187192"/>
    </source>
</evidence>
<dbReference type="Proteomes" id="UP001187192">
    <property type="component" value="Unassembled WGS sequence"/>
</dbReference>
<name>A0AA88DJB6_FICCA</name>
<accession>A0AA88DJB6</accession>
<proteinExistence type="predicted"/>